<evidence type="ECO:0000256" key="4">
    <source>
        <dbReference type="ARBA" id="ARBA00023014"/>
    </source>
</evidence>
<evidence type="ECO:0000259" key="5">
    <source>
        <dbReference type="PROSITE" id="PS51379"/>
    </source>
</evidence>
<sequence length="383" mass="40860">MPSTVYFIDLRATIKRSLVRKLDELIEAVGLAATVKPGGLTAIKLHFGEKGNTAFIRPVFARRFVEAVKAAGGHPFLTDANTLYVGTRSDAPGHLVTATENGFAYSVVGAPLVIADGLRGHSAAAVPVDLPECKEAWIGAEVVEADSLVSLSHFKGHELAGFGGAIKNLGMGAASRRGKLFMHSNITPSIDPKLCISCGRCIERCPVGAIKFVRRGADEPAPKGTKNHEVRASKDPAKCIGCGDCILACPKEAIQIGWDAQIPDFLRRMVAYTKGVMAGKESNAVHFSFLTQISPACDCYPFNDAPMVADIGILASTDLVAIDQAAVDLVNQAPGLPGTELKHAHPSGEDKFLDLYPKVDWQIQLAYAQQIGLGSRDYDLVKI</sequence>
<dbReference type="Pfam" id="PF04015">
    <property type="entry name" value="DUF362"/>
    <property type="match status" value="1"/>
</dbReference>
<dbReference type="Proteomes" id="UP001366166">
    <property type="component" value="Chromosome"/>
</dbReference>
<dbReference type="RefSeq" id="WP_338601582.1">
    <property type="nucleotide sequence ID" value="NZ_AP028679.1"/>
</dbReference>
<dbReference type="EMBL" id="AP028679">
    <property type="protein sequence ID" value="BEQ16150.1"/>
    <property type="molecule type" value="Genomic_DNA"/>
</dbReference>
<dbReference type="AlphaFoldDB" id="A0AAU9EX87"/>
<evidence type="ECO:0000256" key="1">
    <source>
        <dbReference type="ARBA" id="ARBA00022485"/>
    </source>
</evidence>
<dbReference type="InterPro" id="IPR007160">
    <property type="entry name" value="DUF362"/>
</dbReference>
<feature type="domain" description="4Fe-4S ferredoxin-type" evidence="5">
    <location>
        <begin position="186"/>
        <end position="215"/>
    </location>
</feature>
<keyword evidence="4" id="KW-0411">Iron-sulfur</keyword>
<dbReference type="PANTHER" id="PTHR24960:SF83">
    <property type="entry name" value="4FE-4S FERREDOXIN-TYPE DOMAIN-CONTAINING PROTEIN"/>
    <property type="match status" value="1"/>
</dbReference>
<dbReference type="PANTHER" id="PTHR24960">
    <property type="entry name" value="PHOTOSYSTEM I IRON-SULFUR CENTER-RELATED"/>
    <property type="match status" value="1"/>
</dbReference>
<keyword evidence="3" id="KW-0408">Iron</keyword>
<evidence type="ECO:0000256" key="3">
    <source>
        <dbReference type="ARBA" id="ARBA00023004"/>
    </source>
</evidence>
<gene>
    <name evidence="6" type="ORF">FAK_32160</name>
</gene>
<accession>A0AAU9EX87</accession>
<dbReference type="InterPro" id="IPR017900">
    <property type="entry name" value="4Fe4S_Fe_S_CS"/>
</dbReference>
<name>A0AAU9EX87_9BACT</name>
<dbReference type="Gene3D" id="3.40.50.11440">
    <property type="match status" value="1"/>
</dbReference>
<dbReference type="InterPro" id="IPR017896">
    <property type="entry name" value="4Fe4S_Fe-S-bd"/>
</dbReference>
<keyword evidence="1" id="KW-0004">4Fe-4S</keyword>
<dbReference type="Gene3D" id="3.30.70.20">
    <property type="match status" value="1"/>
</dbReference>
<keyword evidence="7" id="KW-1185">Reference proteome</keyword>
<dbReference type="PROSITE" id="PS51379">
    <property type="entry name" value="4FE4S_FER_2"/>
    <property type="match status" value="2"/>
</dbReference>
<evidence type="ECO:0000313" key="6">
    <source>
        <dbReference type="EMBL" id="BEQ16150.1"/>
    </source>
</evidence>
<dbReference type="GO" id="GO:0046872">
    <property type="term" value="F:metal ion binding"/>
    <property type="evidence" value="ECO:0007669"/>
    <property type="project" value="UniProtKB-KW"/>
</dbReference>
<dbReference type="InterPro" id="IPR050157">
    <property type="entry name" value="PSI_iron-sulfur_center"/>
</dbReference>
<evidence type="ECO:0000313" key="7">
    <source>
        <dbReference type="Proteomes" id="UP001366166"/>
    </source>
</evidence>
<dbReference type="PROSITE" id="PS00198">
    <property type="entry name" value="4FE4S_FER_1"/>
    <property type="match status" value="2"/>
</dbReference>
<organism evidence="6 7">
    <name type="scientific">Desulfoferula mesophila</name>
    <dbReference type="NCBI Taxonomy" id="3058419"/>
    <lineage>
        <taxon>Bacteria</taxon>
        <taxon>Pseudomonadati</taxon>
        <taxon>Thermodesulfobacteriota</taxon>
        <taxon>Desulfarculia</taxon>
        <taxon>Desulfarculales</taxon>
        <taxon>Desulfarculaceae</taxon>
        <taxon>Desulfoferula</taxon>
    </lineage>
</organism>
<dbReference type="Pfam" id="PF12838">
    <property type="entry name" value="Fer4_7"/>
    <property type="match status" value="1"/>
</dbReference>
<reference evidence="7" key="1">
    <citation type="journal article" date="2023" name="Arch. Microbiol.">
        <title>Desulfoferula mesophilus gen. nov. sp. nov., a mesophilic sulfate-reducing bacterium isolated from a brackish lake sediment.</title>
        <authorList>
            <person name="Watanabe T."/>
            <person name="Yabe T."/>
            <person name="Tsuji J.M."/>
            <person name="Fukui M."/>
        </authorList>
    </citation>
    <scope>NUCLEOTIDE SEQUENCE [LARGE SCALE GENOMIC DNA]</scope>
    <source>
        <strain evidence="7">12FAK</strain>
    </source>
</reference>
<keyword evidence="2" id="KW-0479">Metal-binding</keyword>
<dbReference type="GO" id="GO:0051539">
    <property type="term" value="F:4 iron, 4 sulfur cluster binding"/>
    <property type="evidence" value="ECO:0007669"/>
    <property type="project" value="UniProtKB-KW"/>
</dbReference>
<evidence type="ECO:0000256" key="2">
    <source>
        <dbReference type="ARBA" id="ARBA00022723"/>
    </source>
</evidence>
<protein>
    <submittedName>
        <fullName evidence="6">4Fe-4S ferredoxin</fullName>
    </submittedName>
</protein>
<dbReference type="SUPFAM" id="SSF54862">
    <property type="entry name" value="4Fe-4S ferredoxins"/>
    <property type="match status" value="1"/>
</dbReference>
<proteinExistence type="predicted"/>
<feature type="domain" description="4Fe-4S ferredoxin-type" evidence="5">
    <location>
        <begin position="230"/>
        <end position="259"/>
    </location>
</feature>
<dbReference type="KEGG" id="dmp:FAK_32160"/>